<reference evidence="2" key="1">
    <citation type="journal article" date="2019" name="Sci. Rep.">
        <title>Draft genome of Tanacetum cinerariifolium, the natural source of mosquito coil.</title>
        <authorList>
            <person name="Yamashiro T."/>
            <person name="Shiraishi A."/>
            <person name="Satake H."/>
            <person name="Nakayama K."/>
        </authorList>
    </citation>
    <scope>NUCLEOTIDE SEQUENCE</scope>
</reference>
<feature type="non-terminal residue" evidence="2">
    <location>
        <position position="306"/>
    </location>
</feature>
<organism evidence="2">
    <name type="scientific">Tanacetum cinerariifolium</name>
    <name type="common">Dalmatian daisy</name>
    <name type="synonym">Chrysanthemum cinerariifolium</name>
    <dbReference type="NCBI Taxonomy" id="118510"/>
    <lineage>
        <taxon>Eukaryota</taxon>
        <taxon>Viridiplantae</taxon>
        <taxon>Streptophyta</taxon>
        <taxon>Embryophyta</taxon>
        <taxon>Tracheophyta</taxon>
        <taxon>Spermatophyta</taxon>
        <taxon>Magnoliopsida</taxon>
        <taxon>eudicotyledons</taxon>
        <taxon>Gunneridae</taxon>
        <taxon>Pentapetalae</taxon>
        <taxon>asterids</taxon>
        <taxon>campanulids</taxon>
        <taxon>Asterales</taxon>
        <taxon>Asteraceae</taxon>
        <taxon>Asteroideae</taxon>
        <taxon>Anthemideae</taxon>
        <taxon>Anthemidinae</taxon>
        <taxon>Tanacetum</taxon>
    </lineage>
</organism>
<dbReference type="PANTHER" id="PTHR46890:SF50">
    <property type="entry name" value="RNA-DIRECTED DNA POLYMERASE, EUKARYOTA, REVERSE TRANSCRIPTASE ZINC-BINDING DOMAIN PROTEIN-RELATED"/>
    <property type="match status" value="1"/>
</dbReference>
<dbReference type="AlphaFoldDB" id="A0A699JEW8"/>
<evidence type="ECO:0000313" key="2">
    <source>
        <dbReference type="EMBL" id="GFA32783.1"/>
    </source>
</evidence>
<proteinExistence type="predicted"/>
<dbReference type="EMBL" id="BKCJ010405244">
    <property type="protein sequence ID" value="GFA32783.1"/>
    <property type="molecule type" value="Genomic_DNA"/>
</dbReference>
<evidence type="ECO:0000256" key="1">
    <source>
        <dbReference type="SAM" id="Coils"/>
    </source>
</evidence>
<keyword evidence="2" id="KW-0548">Nucleotidyltransferase</keyword>
<feature type="coiled-coil region" evidence="1">
    <location>
        <begin position="41"/>
        <end position="68"/>
    </location>
</feature>
<keyword evidence="1" id="KW-0175">Coiled coil</keyword>
<dbReference type="PANTHER" id="PTHR46890">
    <property type="entry name" value="NON-LTR RETROLELEMENT REVERSE TRANSCRIPTASE-LIKE PROTEIN-RELATED"/>
    <property type="match status" value="1"/>
</dbReference>
<sequence>MKFVVDTWSLAPGDNRNDMRNLMKKLKFLKIKIREWNFGHISSSRVEMKHLQEELNRLDTEIESGKGMDVIISKRMEVINSMHNINKTYAIESLQKVKIKWSVEGDENSHFFHGILNKRRKQISIRGVMKDGIWLDKPDQVKEEFLNHFRDRFARPIENHVSFDMEFPNSLSRAQQEELESDVTHEEIKRAVWDCGVDKSPGPNGFTFGFYRQFWDLVEKDVISAVNYFFKHGEFSSGCNSSFNALIPKIPNANMVKDFRPISLIGSLYKIITNVLDNRLVPVLSVIVHEVQSEFVSGRKIMDGPF</sequence>
<keyword evidence="2" id="KW-0808">Transferase</keyword>
<accession>A0A699JEW8</accession>
<dbReference type="GO" id="GO:0003964">
    <property type="term" value="F:RNA-directed DNA polymerase activity"/>
    <property type="evidence" value="ECO:0007669"/>
    <property type="project" value="UniProtKB-KW"/>
</dbReference>
<comment type="caution">
    <text evidence="2">The sequence shown here is derived from an EMBL/GenBank/DDBJ whole genome shotgun (WGS) entry which is preliminary data.</text>
</comment>
<protein>
    <submittedName>
        <fullName evidence="2">RNA-directed DNA polymerase, eukaryota</fullName>
    </submittedName>
</protein>
<name>A0A699JEW8_TANCI</name>
<gene>
    <name evidence="2" type="ORF">Tci_604755</name>
</gene>
<keyword evidence="2" id="KW-0695">RNA-directed DNA polymerase</keyword>
<dbReference type="InterPro" id="IPR052343">
    <property type="entry name" value="Retrotransposon-Effector_Assoc"/>
</dbReference>